<feature type="region of interest" description="Disordered" evidence="1">
    <location>
        <begin position="166"/>
        <end position="185"/>
    </location>
</feature>
<evidence type="ECO:0000259" key="2">
    <source>
        <dbReference type="Pfam" id="PF24818"/>
    </source>
</evidence>
<protein>
    <recommendedName>
        <fullName evidence="2">TRF2/HOY1 PH-like domain-containing protein</fullName>
    </recommendedName>
</protein>
<dbReference type="Pfam" id="PF24818">
    <property type="entry name" value="PH_TRF2_HOY1"/>
    <property type="match status" value="1"/>
</dbReference>
<dbReference type="Proteomes" id="UP000250235">
    <property type="component" value="Unassembled WGS sequence"/>
</dbReference>
<dbReference type="EMBL" id="KQ991968">
    <property type="protein sequence ID" value="KZV51132.1"/>
    <property type="molecule type" value="Genomic_DNA"/>
</dbReference>
<accession>A0A2Z7CVM5</accession>
<dbReference type="PANTHER" id="PTHR33494">
    <property type="entry name" value="OS02G0793800 PROTEIN"/>
    <property type="match status" value="1"/>
</dbReference>
<name>A0A2Z7CVM5_9LAMI</name>
<dbReference type="PANTHER" id="PTHR33494:SF5">
    <property type="entry name" value="F10A16.6 PROTEIN"/>
    <property type="match status" value="1"/>
</dbReference>
<organism evidence="3 4">
    <name type="scientific">Dorcoceras hygrometricum</name>
    <dbReference type="NCBI Taxonomy" id="472368"/>
    <lineage>
        <taxon>Eukaryota</taxon>
        <taxon>Viridiplantae</taxon>
        <taxon>Streptophyta</taxon>
        <taxon>Embryophyta</taxon>
        <taxon>Tracheophyta</taxon>
        <taxon>Spermatophyta</taxon>
        <taxon>Magnoliopsida</taxon>
        <taxon>eudicotyledons</taxon>
        <taxon>Gunneridae</taxon>
        <taxon>Pentapetalae</taxon>
        <taxon>asterids</taxon>
        <taxon>lamiids</taxon>
        <taxon>Lamiales</taxon>
        <taxon>Gesneriaceae</taxon>
        <taxon>Didymocarpoideae</taxon>
        <taxon>Trichosporeae</taxon>
        <taxon>Loxocarpinae</taxon>
        <taxon>Dorcoceras</taxon>
    </lineage>
</organism>
<evidence type="ECO:0000256" key="1">
    <source>
        <dbReference type="SAM" id="MobiDB-lite"/>
    </source>
</evidence>
<feature type="compositionally biased region" description="Polar residues" evidence="1">
    <location>
        <begin position="166"/>
        <end position="179"/>
    </location>
</feature>
<dbReference type="AlphaFoldDB" id="A0A2Z7CVM5"/>
<evidence type="ECO:0000313" key="3">
    <source>
        <dbReference type="EMBL" id="KZV51132.1"/>
    </source>
</evidence>
<reference evidence="3 4" key="1">
    <citation type="journal article" date="2015" name="Proc. Natl. Acad. Sci. U.S.A.">
        <title>The resurrection genome of Boea hygrometrica: A blueprint for survival of dehydration.</title>
        <authorList>
            <person name="Xiao L."/>
            <person name="Yang G."/>
            <person name="Zhang L."/>
            <person name="Yang X."/>
            <person name="Zhao S."/>
            <person name="Ji Z."/>
            <person name="Zhou Q."/>
            <person name="Hu M."/>
            <person name="Wang Y."/>
            <person name="Chen M."/>
            <person name="Xu Y."/>
            <person name="Jin H."/>
            <person name="Xiao X."/>
            <person name="Hu G."/>
            <person name="Bao F."/>
            <person name="Hu Y."/>
            <person name="Wan P."/>
            <person name="Li L."/>
            <person name="Deng X."/>
            <person name="Kuang T."/>
            <person name="Xiang C."/>
            <person name="Zhu J.K."/>
            <person name="Oliver M.J."/>
            <person name="He Y."/>
        </authorList>
    </citation>
    <scope>NUCLEOTIDE SEQUENCE [LARGE SCALE GENOMIC DNA]</scope>
    <source>
        <strain evidence="4">cv. XS01</strain>
    </source>
</reference>
<dbReference type="InterPro" id="IPR057939">
    <property type="entry name" value="TRF2_HOY1_PH"/>
</dbReference>
<dbReference type="OrthoDB" id="1516808at2759"/>
<sequence>MVAKIYYGRRIFVWEFFDGSLKWKIEFKWNDIVAINPDLESGILKIMVNEAFLNTLLKRQPSSFRETRTQPRKHTNWELSDDFTGGQALIWRYLAAHNFYLNPGLFNRLPLMAVASRIGSEEIVTSKYVVPLIDLSSDEEEGLYGEARSCGRKTKLGNIGLHSPVATQKVNTNDSQKTRGPTAPIIIDISDDSSG</sequence>
<feature type="domain" description="TRF2/HOY1 PH-like" evidence="2">
    <location>
        <begin position="1"/>
        <end position="92"/>
    </location>
</feature>
<evidence type="ECO:0000313" key="4">
    <source>
        <dbReference type="Proteomes" id="UP000250235"/>
    </source>
</evidence>
<proteinExistence type="predicted"/>
<gene>
    <name evidence="3" type="ORF">F511_06196</name>
</gene>
<keyword evidence="4" id="KW-1185">Reference proteome</keyword>